<dbReference type="GO" id="GO:0008270">
    <property type="term" value="F:zinc ion binding"/>
    <property type="evidence" value="ECO:0007669"/>
    <property type="project" value="UniProtKB-KW"/>
</dbReference>
<name>A0A8H3BM48_9AGAM</name>
<evidence type="ECO:0000256" key="2">
    <source>
        <dbReference type="SAM" id="MobiDB-lite"/>
    </source>
</evidence>
<dbReference type="EMBL" id="CAJMWW010000247">
    <property type="protein sequence ID" value="CAE6460392.1"/>
    <property type="molecule type" value="Genomic_DNA"/>
</dbReference>
<evidence type="ECO:0000259" key="3">
    <source>
        <dbReference type="PROSITE" id="PS50011"/>
    </source>
</evidence>
<dbReference type="PROSITE" id="PS00028">
    <property type="entry name" value="ZINC_FINGER_C2H2_1"/>
    <property type="match status" value="2"/>
</dbReference>
<dbReference type="Pfam" id="PF07714">
    <property type="entry name" value="PK_Tyr_Ser-Thr"/>
    <property type="match status" value="1"/>
</dbReference>
<dbReference type="InterPro" id="IPR013087">
    <property type="entry name" value="Znf_C2H2_type"/>
</dbReference>
<dbReference type="InterPro" id="IPR000719">
    <property type="entry name" value="Prot_kinase_dom"/>
</dbReference>
<feature type="region of interest" description="Disordered" evidence="2">
    <location>
        <begin position="415"/>
        <end position="450"/>
    </location>
</feature>
<feature type="domain" description="C2H2-type" evidence="4">
    <location>
        <begin position="349"/>
        <end position="373"/>
    </location>
</feature>
<comment type="caution">
    <text evidence="5">The sequence shown here is derived from an EMBL/GenBank/DDBJ whole genome shotgun (WGS) entry which is preliminary data.</text>
</comment>
<organism evidence="5 6">
    <name type="scientific">Rhizoctonia solani</name>
    <dbReference type="NCBI Taxonomy" id="456999"/>
    <lineage>
        <taxon>Eukaryota</taxon>
        <taxon>Fungi</taxon>
        <taxon>Dikarya</taxon>
        <taxon>Basidiomycota</taxon>
        <taxon>Agaricomycotina</taxon>
        <taxon>Agaricomycetes</taxon>
        <taxon>Cantharellales</taxon>
        <taxon>Ceratobasidiaceae</taxon>
        <taxon>Rhizoctonia</taxon>
    </lineage>
</organism>
<reference evidence="5" key="1">
    <citation type="submission" date="2021-01" db="EMBL/GenBank/DDBJ databases">
        <authorList>
            <person name="Kaushik A."/>
        </authorList>
    </citation>
    <scope>NUCLEOTIDE SEQUENCE</scope>
    <source>
        <strain evidence="5">AG3-T5</strain>
    </source>
</reference>
<dbReference type="InterPro" id="IPR036236">
    <property type="entry name" value="Znf_C2H2_sf"/>
</dbReference>
<evidence type="ECO:0000313" key="6">
    <source>
        <dbReference type="Proteomes" id="UP000663841"/>
    </source>
</evidence>
<proteinExistence type="predicted"/>
<sequence>HLKVIRKRCGRSRDHVKGLEPFDHQLVDISLVTFKNRTSLTIADHSVVIGRDMGEDDRYHFHTSGGWHYFDDYHNVYSEDGTLVHDGSSELELDESAPSFHIHDVPYWFGLDGLLSADVDSTICYLHPWHSKYYFHTPNGLYYFDYRRNVYSDKGILVYSFNAESGGYLAMFYIDGVSYRFDLDVLWCQASIDTVYRVHTWQSEPNRNGHNEKYCFYASDHFYYLDDHRSLYLEDGTLMYNGSSSVLTDNFDVPNFHIDGMPYWLHKDGLLFRSIGGLVCRALAWSHPIHIKSNTITSVQHNSNNIKKVHPVRKRDIQHHLRCPICDKVCRRPVALMEHIRFHTGEKPYACPFKDCNVRFATRSNMRRHFTTHRAGCTLEEYERSRLHSTETVSVPIKSQDPEKTASNLWVFPNNGLVTRPSQSIEGEEEGAEEGEEAGTESELEGPEEVEDPQIYLTSVSDKPLDGSIQPRPTSSEIDNQKYFFHASGRFYYFDSHRRLYSEDDTLIYDGSTGFQTDGRPSLAFLIDGVPYWFNRDNLMYQNADAVHSVHVWQSGPEVIGPNMSMHEMFHHLLHHGCTNLSLQMDTRQDTAIIINGGGFGDIWLGRLNNGTQVAIKAWRASIIEQCDYKVLKRATREIYLWSRLKHENIQPLMGVIIFKGHYLGMVSRWMENGNLHGYMRKNPGFDRYRMSVQVASGLAYMHRCNAVHGDLRTANILVSSDGVARLTDFGLSTMSEAGLAFSETTNTQAGTIRWASPEQLLEGTPNSKESDVYALGMTILEIFTGTVPYYPECQKEIQVMMKLQKGIHPTRHTDHFREDGRGNQMWKLLRK</sequence>
<dbReference type="Gene3D" id="1.10.510.10">
    <property type="entry name" value="Transferase(Phosphotransferase) domain 1"/>
    <property type="match status" value="1"/>
</dbReference>
<keyword evidence="1" id="KW-0863">Zinc-finger</keyword>
<dbReference type="Proteomes" id="UP000663841">
    <property type="component" value="Unassembled WGS sequence"/>
</dbReference>
<feature type="domain" description="C2H2-type" evidence="4">
    <location>
        <begin position="321"/>
        <end position="348"/>
    </location>
</feature>
<dbReference type="SMART" id="SM00355">
    <property type="entry name" value="ZnF_C2H2"/>
    <property type="match status" value="2"/>
</dbReference>
<keyword evidence="1" id="KW-0479">Metal-binding</keyword>
<feature type="domain" description="Protein kinase" evidence="3">
    <location>
        <begin position="589"/>
        <end position="832"/>
    </location>
</feature>
<evidence type="ECO:0008006" key="7">
    <source>
        <dbReference type="Google" id="ProtNLM"/>
    </source>
</evidence>
<dbReference type="PANTHER" id="PTHR44329:SF214">
    <property type="entry name" value="PROTEIN KINASE DOMAIN-CONTAINING PROTEIN"/>
    <property type="match status" value="1"/>
</dbReference>
<dbReference type="PROSITE" id="PS50157">
    <property type="entry name" value="ZINC_FINGER_C2H2_2"/>
    <property type="match status" value="2"/>
</dbReference>
<dbReference type="SUPFAM" id="SSF57667">
    <property type="entry name" value="beta-beta-alpha zinc fingers"/>
    <property type="match status" value="1"/>
</dbReference>
<dbReference type="InterPro" id="IPR011009">
    <property type="entry name" value="Kinase-like_dom_sf"/>
</dbReference>
<evidence type="ECO:0000256" key="1">
    <source>
        <dbReference type="PROSITE-ProRule" id="PRU00042"/>
    </source>
</evidence>
<dbReference type="Gene3D" id="3.30.160.60">
    <property type="entry name" value="Classic Zinc Finger"/>
    <property type="match status" value="2"/>
</dbReference>
<feature type="compositionally biased region" description="Acidic residues" evidence="2">
    <location>
        <begin position="426"/>
        <end position="450"/>
    </location>
</feature>
<dbReference type="AlphaFoldDB" id="A0A8H3BM48"/>
<feature type="compositionally biased region" description="Polar residues" evidence="2">
    <location>
        <begin position="416"/>
        <end position="425"/>
    </location>
</feature>
<dbReference type="GO" id="GO:0004674">
    <property type="term" value="F:protein serine/threonine kinase activity"/>
    <property type="evidence" value="ECO:0007669"/>
    <property type="project" value="TreeGrafter"/>
</dbReference>
<gene>
    <name evidence="5" type="ORF">RDB_LOCUS150027</name>
</gene>
<dbReference type="GO" id="GO:0005524">
    <property type="term" value="F:ATP binding"/>
    <property type="evidence" value="ECO:0007669"/>
    <property type="project" value="InterPro"/>
</dbReference>
<evidence type="ECO:0000259" key="4">
    <source>
        <dbReference type="PROSITE" id="PS50157"/>
    </source>
</evidence>
<dbReference type="Pfam" id="PF00096">
    <property type="entry name" value="zf-C2H2"/>
    <property type="match status" value="2"/>
</dbReference>
<dbReference type="PANTHER" id="PTHR44329">
    <property type="entry name" value="SERINE/THREONINE-PROTEIN KINASE TNNI3K-RELATED"/>
    <property type="match status" value="1"/>
</dbReference>
<dbReference type="SUPFAM" id="SSF56112">
    <property type="entry name" value="Protein kinase-like (PK-like)"/>
    <property type="match status" value="1"/>
</dbReference>
<protein>
    <recommendedName>
        <fullName evidence="7">Non-specific protein-tyrosine kinase</fullName>
    </recommendedName>
</protein>
<dbReference type="InterPro" id="IPR001245">
    <property type="entry name" value="Ser-Thr/Tyr_kinase_cat_dom"/>
</dbReference>
<dbReference type="InterPro" id="IPR051681">
    <property type="entry name" value="Ser/Thr_Kinases-Pseudokinases"/>
</dbReference>
<feature type="non-terminal residue" evidence="5">
    <location>
        <position position="1"/>
    </location>
</feature>
<dbReference type="PROSITE" id="PS50011">
    <property type="entry name" value="PROTEIN_KINASE_DOM"/>
    <property type="match status" value="1"/>
</dbReference>
<keyword evidence="1" id="KW-0862">Zinc</keyword>
<evidence type="ECO:0000313" key="5">
    <source>
        <dbReference type="EMBL" id="CAE6460392.1"/>
    </source>
</evidence>
<accession>A0A8H3BM48</accession>